<reference evidence="4" key="2">
    <citation type="submission" date="2022-10" db="EMBL/GenBank/DDBJ databases">
        <authorList>
            <consortium name="ENA_rothamsted_submissions"/>
            <consortium name="culmorum"/>
            <person name="King R."/>
        </authorList>
    </citation>
    <scope>NUCLEOTIDE SEQUENCE</scope>
</reference>
<dbReference type="InterPro" id="IPR058923">
    <property type="entry name" value="RCC1-like_dom"/>
</dbReference>
<gene>
    <name evidence="4" type="ORF">APHIGO_LOCUS2175</name>
</gene>
<evidence type="ECO:0000256" key="2">
    <source>
        <dbReference type="PROSITE-ProRule" id="PRU00235"/>
    </source>
</evidence>
<dbReference type="InterPro" id="IPR000408">
    <property type="entry name" value="Reg_chr_condens"/>
</dbReference>
<accession>A0A9P0IP42</accession>
<evidence type="ECO:0000259" key="3">
    <source>
        <dbReference type="Pfam" id="PF25390"/>
    </source>
</evidence>
<dbReference type="Gene3D" id="2.130.10.30">
    <property type="entry name" value="Regulator of chromosome condensation 1/beta-lactamase-inhibitor protein II"/>
    <property type="match status" value="2"/>
</dbReference>
<dbReference type="AlphaFoldDB" id="A0A9P0IP42"/>
<reference evidence="4" key="1">
    <citation type="submission" date="2022-02" db="EMBL/GenBank/DDBJ databases">
        <authorList>
            <person name="King R."/>
        </authorList>
    </citation>
    <scope>NUCLEOTIDE SEQUENCE</scope>
</reference>
<dbReference type="Pfam" id="PF25390">
    <property type="entry name" value="WD40_RLD"/>
    <property type="match status" value="1"/>
</dbReference>
<organism evidence="4 5">
    <name type="scientific">Aphis gossypii</name>
    <name type="common">Cotton aphid</name>
    <dbReference type="NCBI Taxonomy" id="80765"/>
    <lineage>
        <taxon>Eukaryota</taxon>
        <taxon>Metazoa</taxon>
        <taxon>Ecdysozoa</taxon>
        <taxon>Arthropoda</taxon>
        <taxon>Hexapoda</taxon>
        <taxon>Insecta</taxon>
        <taxon>Pterygota</taxon>
        <taxon>Neoptera</taxon>
        <taxon>Paraneoptera</taxon>
        <taxon>Hemiptera</taxon>
        <taxon>Sternorrhyncha</taxon>
        <taxon>Aphidomorpha</taxon>
        <taxon>Aphidoidea</taxon>
        <taxon>Aphididae</taxon>
        <taxon>Aphidini</taxon>
        <taxon>Aphis</taxon>
        <taxon>Aphis</taxon>
    </lineage>
</organism>
<dbReference type="PRINTS" id="PR00633">
    <property type="entry name" value="RCCNDNSATION"/>
</dbReference>
<dbReference type="InterPro" id="IPR009091">
    <property type="entry name" value="RCC1/BLIP-II"/>
</dbReference>
<evidence type="ECO:0000256" key="1">
    <source>
        <dbReference type="ARBA" id="ARBA00022737"/>
    </source>
</evidence>
<name>A0A9P0IP42_APHGO</name>
<proteinExistence type="predicted"/>
<dbReference type="InterPro" id="IPR051625">
    <property type="entry name" value="Signaling_Regulatory_Domain"/>
</dbReference>
<feature type="repeat" description="RCC1" evidence="2">
    <location>
        <begin position="179"/>
        <end position="232"/>
    </location>
</feature>
<feature type="repeat" description="RCC1" evidence="2">
    <location>
        <begin position="73"/>
        <end position="124"/>
    </location>
</feature>
<evidence type="ECO:0000313" key="5">
    <source>
        <dbReference type="Proteomes" id="UP001154329"/>
    </source>
</evidence>
<feature type="domain" description="RCC1-like" evidence="3">
    <location>
        <begin position="151"/>
        <end position="378"/>
    </location>
</feature>
<dbReference type="EMBL" id="OU899034">
    <property type="protein sequence ID" value="CAH1712884.1"/>
    <property type="molecule type" value="Genomic_DNA"/>
</dbReference>
<feature type="repeat" description="RCC1" evidence="2">
    <location>
        <begin position="125"/>
        <end position="178"/>
    </location>
</feature>
<feature type="repeat" description="RCC1" evidence="2">
    <location>
        <begin position="279"/>
        <end position="329"/>
    </location>
</feature>
<keyword evidence="5" id="KW-1185">Reference proteome</keyword>
<feature type="repeat" description="RCC1" evidence="2">
    <location>
        <begin position="233"/>
        <end position="278"/>
    </location>
</feature>
<feature type="repeat" description="RCC1" evidence="2">
    <location>
        <begin position="330"/>
        <end position="382"/>
    </location>
</feature>
<dbReference type="Proteomes" id="UP001154329">
    <property type="component" value="Chromosome 1"/>
</dbReference>
<keyword evidence="1" id="KW-0677">Repeat</keyword>
<dbReference type="SUPFAM" id="SSF50985">
    <property type="entry name" value="RCC1/BLIP-II"/>
    <property type="match status" value="2"/>
</dbReference>
<dbReference type="PANTHER" id="PTHR22872">
    <property type="entry name" value="BTK-BINDING PROTEIN-RELATED"/>
    <property type="match status" value="1"/>
</dbReference>
<dbReference type="Pfam" id="PF00415">
    <property type="entry name" value="RCC1"/>
    <property type="match status" value="1"/>
</dbReference>
<evidence type="ECO:0000313" key="4">
    <source>
        <dbReference type="EMBL" id="CAH1712884.1"/>
    </source>
</evidence>
<protein>
    <recommendedName>
        <fullName evidence="3">RCC1-like domain-containing protein</fullName>
    </recommendedName>
</protein>
<dbReference type="PROSITE" id="PS00626">
    <property type="entry name" value="RCC1_2"/>
    <property type="match status" value="3"/>
</dbReference>
<dbReference type="PROSITE" id="PS50012">
    <property type="entry name" value="RCC1_3"/>
    <property type="match status" value="6"/>
</dbReference>
<sequence length="527" mass="57913">MLAQGFCSGKYQCGKSRVVDMSEEDVIPETGAVFTYGKSSFADNIPSHFFIRNDPVIEISCGEEHSGIVCKNGRVFCFGKNSFGQLGLGHTENVYKPNCVKSLKPDKVKHIVCGRSHTIVSTENNIVYGFGDNSDGQLGLSASEVTYSDVPIEVTRFNDKNIIQLSAGSYHTAVLIENGDVYIWGSNRDRQLGLNSLDADSVNVSVPTIVPITLPVVYVSCGHIHTAFVTKNGDLYTCGDREYGKLGHGLWSLSRVDTTEKIVKVACGANHTIALNDAGKVFVCGNNDCGQIGLRSVTSQGHLYPCPITNEPIVQIVCGQSHSAFITASGKLFMCGDGKYGKLCIDDNQITTPTLVLAFVDKSLKVQMVSCGGNHTLIHAEPFENDLSNNSLQQIKSSDTLPPLKVVKKIIEERKENIEPFTSITLANDNDSEALNVVKESVKEINTNMIDQQIKVDKKSFNDIIPTGIKTTNIDDKSTEKEVKNTNMLVTNEKNEKKIVNKSKYPRNERVRVSLMTFKTREIHIIF</sequence>
<dbReference type="PANTHER" id="PTHR22872:SF9">
    <property type="entry name" value="X-LINKED RETINITIS PIGMENTOSA GTPASE REGULATOR"/>
    <property type="match status" value="1"/>
</dbReference>